<dbReference type="NCBIfam" id="NF008168">
    <property type="entry name" value="PRK10917.2-2"/>
    <property type="match status" value="1"/>
</dbReference>
<dbReference type="Gene3D" id="2.40.50.140">
    <property type="entry name" value="Nucleic acid-binding proteins"/>
    <property type="match status" value="1"/>
</dbReference>
<dbReference type="InterPro" id="IPR047112">
    <property type="entry name" value="RecG/Mfd"/>
</dbReference>
<dbReference type="GO" id="GO:0003678">
    <property type="term" value="F:DNA helicase activity"/>
    <property type="evidence" value="ECO:0007669"/>
    <property type="project" value="TreeGrafter"/>
</dbReference>
<evidence type="ECO:0000256" key="3">
    <source>
        <dbReference type="ARBA" id="ARBA00022801"/>
    </source>
</evidence>
<organism evidence="10 11">
    <name type="scientific">Candidatus Portnoybacteria bacterium RBG_13_40_8</name>
    <dbReference type="NCBI Taxonomy" id="1801990"/>
    <lineage>
        <taxon>Bacteria</taxon>
        <taxon>Candidatus Portnoyibacteriota</taxon>
    </lineage>
</organism>
<dbReference type="SUPFAM" id="SSF52540">
    <property type="entry name" value="P-loop containing nucleoside triphosphate hydrolases"/>
    <property type="match status" value="2"/>
</dbReference>
<comment type="caution">
    <text evidence="10">The sequence shown here is derived from an EMBL/GenBank/DDBJ whole genome shotgun (WGS) entry which is preliminary data.</text>
</comment>
<dbReference type="SMART" id="SM00490">
    <property type="entry name" value="HELICc"/>
    <property type="match status" value="1"/>
</dbReference>
<accession>A0A1G2F1U5</accession>
<dbReference type="InterPro" id="IPR014001">
    <property type="entry name" value="Helicase_ATP-bd"/>
</dbReference>
<dbReference type="STRING" id="1801990.A2V69_02080"/>
<dbReference type="CDD" id="cd04488">
    <property type="entry name" value="RecG_wedge_OBF"/>
    <property type="match status" value="1"/>
</dbReference>
<evidence type="ECO:0000256" key="5">
    <source>
        <dbReference type="ARBA" id="ARBA00022840"/>
    </source>
</evidence>
<dbReference type="PROSITE" id="PS51192">
    <property type="entry name" value="HELICASE_ATP_BIND_1"/>
    <property type="match status" value="1"/>
</dbReference>
<keyword evidence="2" id="KW-0227">DNA damage</keyword>
<dbReference type="InterPro" id="IPR012340">
    <property type="entry name" value="NA-bd_OB-fold"/>
</dbReference>
<dbReference type="Proteomes" id="UP000177810">
    <property type="component" value="Unassembled WGS sequence"/>
</dbReference>
<dbReference type="NCBIfam" id="NF008165">
    <property type="entry name" value="PRK10917.1-3"/>
    <property type="match status" value="1"/>
</dbReference>
<dbReference type="InterPro" id="IPR033454">
    <property type="entry name" value="RecG_wedge"/>
</dbReference>
<dbReference type="Pfam" id="PF00271">
    <property type="entry name" value="Helicase_C"/>
    <property type="match status" value="1"/>
</dbReference>
<dbReference type="SUPFAM" id="SSF50249">
    <property type="entry name" value="Nucleic acid-binding proteins"/>
    <property type="match status" value="1"/>
</dbReference>
<dbReference type="PROSITE" id="PS51194">
    <property type="entry name" value="HELICASE_CTER"/>
    <property type="match status" value="1"/>
</dbReference>
<dbReference type="AlphaFoldDB" id="A0A1G2F1U5"/>
<protein>
    <submittedName>
        <fullName evidence="10">ATP-dependent DNA helicase RecG</fullName>
    </submittedName>
</protein>
<feature type="domain" description="Helicase ATP-binding" evidence="8">
    <location>
        <begin position="287"/>
        <end position="439"/>
    </location>
</feature>
<evidence type="ECO:0000313" key="11">
    <source>
        <dbReference type="Proteomes" id="UP000177810"/>
    </source>
</evidence>
<dbReference type="PANTHER" id="PTHR47964:SF1">
    <property type="entry name" value="ATP-DEPENDENT DNA HELICASE HOMOLOG RECG, CHLOROPLASTIC"/>
    <property type="match status" value="1"/>
</dbReference>
<dbReference type="GO" id="GO:0005524">
    <property type="term" value="F:ATP binding"/>
    <property type="evidence" value="ECO:0007669"/>
    <property type="project" value="UniProtKB-KW"/>
</dbReference>
<keyword evidence="1" id="KW-0547">Nucleotide-binding</keyword>
<dbReference type="SMART" id="SM00487">
    <property type="entry name" value="DEXDc"/>
    <property type="match status" value="1"/>
</dbReference>
<dbReference type="InterPro" id="IPR001650">
    <property type="entry name" value="Helicase_C-like"/>
</dbReference>
<dbReference type="EMBL" id="MHMT01000027">
    <property type="protein sequence ID" value="OGZ32046.1"/>
    <property type="molecule type" value="Genomic_DNA"/>
</dbReference>
<dbReference type="InterPro" id="IPR011545">
    <property type="entry name" value="DEAD/DEAH_box_helicase_dom"/>
</dbReference>
<feature type="domain" description="Helicase C-terminal" evidence="9">
    <location>
        <begin position="497"/>
        <end position="645"/>
    </location>
</feature>
<dbReference type="Pfam" id="PF00270">
    <property type="entry name" value="DEAD"/>
    <property type="match status" value="1"/>
</dbReference>
<evidence type="ECO:0000259" key="9">
    <source>
        <dbReference type="PROSITE" id="PS51194"/>
    </source>
</evidence>
<dbReference type="GO" id="GO:0006281">
    <property type="term" value="P:DNA repair"/>
    <property type="evidence" value="ECO:0007669"/>
    <property type="project" value="UniProtKB-KW"/>
</dbReference>
<keyword evidence="4 10" id="KW-0347">Helicase</keyword>
<dbReference type="GO" id="GO:0003677">
    <property type="term" value="F:DNA binding"/>
    <property type="evidence" value="ECO:0007669"/>
    <property type="project" value="UniProtKB-KW"/>
</dbReference>
<feature type="non-terminal residue" evidence="10">
    <location>
        <position position="648"/>
    </location>
</feature>
<evidence type="ECO:0000256" key="6">
    <source>
        <dbReference type="ARBA" id="ARBA00023125"/>
    </source>
</evidence>
<sequence>MIKYTLDTPIGKLPRINERYLKKFHKLGLITVRDLLYHFPNRYDDFSKIIPIGNLKLNETATIQGEVLKIDNIHTFKKRMCLTEALVKDPSGSVKVIWFNQPFLIKNIKQGKKISLSGKYAMGPKGPYLSNPNYEMIPLGKIFTLHQKFGGGLTHTAGLVPVYPETTGLGSRFLRYYVKLILPTAIQIKEFIPWNILKKQKLPNIQTAIKNIHFPKNLKSADEARKRFAFEELFLLQLFVLKQRKNLQKENSFSIPFDKDLIKSFVDKLPFKLTDAQRKSAWEIFLDLAKSEPMNRLLQGDVGSGKTVVATMVALEVAKAGFQVAFMAPTEILAQQHFKEVSKLVKGLDIKVGLLTGDEKKFSTDTNIVIGTHALIQKTVKFNKLALVIVDEQHRFGVEQRATLLRDKTYLPHLLSMTATPIPRTLALTIYGDLDISLLDEMPKGRQKIITRIIPPEERDSAYEFIRREIKKGRQVFVICPRIEPPVKSRPDVGINGADAGQLEIDPRKLLWAEVKAVKEEYEKLATKIFPDLKIDMLHGKIKAKEKDRIMTDFKNKKSDVLVSTSVIEVGIDVPNATVMMIEGADRFGLAQLHQFRGRVGRGEHQSYCFLFSTSGETTARLRALQKYDSGFDLAEKDMEIRGPGQFY</sequence>
<dbReference type="PANTHER" id="PTHR47964">
    <property type="entry name" value="ATP-DEPENDENT DNA HELICASE HOMOLOG RECG, CHLOROPLASTIC"/>
    <property type="match status" value="1"/>
</dbReference>
<keyword evidence="3" id="KW-0378">Hydrolase</keyword>
<reference evidence="10 11" key="1">
    <citation type="journal article" date="2016" name="Nat. Commun.">
        <title>Thousands of microbial genomes shed light on interconnected biogeochemical processes in an aquifer system.</title>
        <authorList>
            <person name="Anantharaman K."/>
            <person name="Brown C.T."/>
            <person name="Hug L.A."/>
            <person name="Sharon I."/>
            <person name="Castelle C.J."/>
            <person name="Probst A.J."/>
            <person name="Thomas B.C."/>
            <person name="Singh A."/>
            <person name="Wilkins M.J."/>
            <person name="Karaoz U."/>
            <person name="Brodie E.L."/>
            <person name="Williams K.H."/>
            <person name="Hubbard S.S."/>
            <person name="Banfield J.F."/>
        </authorList>
    </citation>
    <scope>NUCLEOTIDE SEQUENCE [LARGE SCALE GENOMIC DNA]</scope>
</reference>
<evidence type="ECO:0000259" key="8">
    <source>
        <dbReference type="PROSITE" id="PS51192"/>
    </source>
</evidence>
<dbReference type="Pfam" id="PF17191">
    <property type="entry name" value="RecG_wedge"/>
    <property type="match status" value="1"/>
</dbReference>
<dbReference type="InterPro" id="IPR027417">
    <property type="entry name" value="P-loop_NTPase"/>
</dbReference>
<dbReference type="GO" id="GO:0016787">
    <property type="term" value="F:hydrolase activity"/>
    <property type="evidence" value="ECO:0007669"/>
    <property type="project" value="UniProtKB-KW"/>
</dbReference>
<evidence type="ECO:0000313" key="10">
    <source>
        <dbReference type="EMBL" id="OGZ32046.1"/>
    </source>
</evidence>
<evidence type="ECO:0000256" key="2">
    <source>
        <dbReference type="ARBA" id="ARBA00022763"/>
    </source>
</evidence>
<evidence type="ECO:0000256" key="1">
    <source>
        <dbReference type="ARBA" id="ARBA00022741"/>
    </source>
</evidence>
<keyword evidence="6" id="KW-0238">DNA-binding</keyword>
<proteinExistence type="predicted"/>
<keyword evidence="7" id="KW-0234">DNA repair</keyword>
<name>A0A1G2F1U5_9BACT</name>
<dbReference type="CDD" id="cd17992">
    <property type="entry name" value="DEXHc_RecG"/>
    <property type="match status" value="1"/>
</dbReference>
<evidence type="ECO:0000256" key="7">
    <source>
        <dbReference type="ARBA" id="ARBA00023204"/>
    </source>
</evidence>
<keyword evidence="5" id="KW-0067">ATP-binding</keyword>
<dbReference type="Gene3D" id="3.40.50.300">
    <property type="entry name" value="P-loop containing nucleotide triphosphate hydrolases"/>
    <property type="match status" value="2"/>
</dbReference>
<evidence type="ECO:0000256" key="4">
    <source>
        <dbReference type="ARBA" id="ARBA00022806"/>
    </source>
</evidence>
<gene>
    <name evidence="10" type="ORF">A2V69_02080</name>
</gene>